<dbReference type="InterPro" id="IPR006459">
    <property type="entry name" value="CASP/CASPL"/>
</dbReference>
<dbReference type="Pfam" id="PF04535">
    <property type="entry name" value="CASP_dom"/>
    <property type="match status" value="1"/>
</dbReference>
<evidence type="ECO:0000256" key="8">
    <source>
        <dbReference type="RuleBase" id="RU361233"/>
    </source>
</evidence>
<dbReference type="AlphaFoldDB" id="A0AAP0GXR4"/>
<proteinExistence type="inferred from homology"/>
<feature type="transmembrane region" description="Helical" evidence="8">
    <location>
        <begin position="146"/>
        <end position="167"/>
    </location>
</feature>
<keyword evidence="7 8" id="KW-0472">Membrane</keyword>
<organism evidence="10 11">
    <name type="scientific">Deinandra increscens subsp. villosa</name>
    <dbReference type="NCBI Taxonomy" id="3103831"/>
    <lineage>
        <taxon>Eukaryota</taxon>
        <taxon>Viridiplantae</taxon>
        <taxon>Streptophyta</taxon>
        <taxon>Embryophyta</taxon>
        <taxon>Tracheophyta</taxon>
        <taxon>Spermatophyta</taxon>
        <taxon>Magnoliopsida</taxon>
        <taxon>eudicotyledons</taxon>
        <taxon>Gunneridae</taxon>
        <taxon>Pentapetalae</taxon>
        <taxon>asterids</taxon>
        <taxon>campanulids</taxon>
        <taxon>Asterales</taxon>
        <taxon>Asteraceae</taxon>
        <taxon>Asteroideae</taxon>
        <taxon>Heliantheae alliance</taxon>
        <taxon>Madieae</taxon>
        <taxon>Madiinae</taxon>
        <taxon>Deinandra</taxon>
    </lineage>
</organism>
<evidence type="ECO:0000256" key="1">
    <source>
        <dbReference type="ARBA" id="ARBA00004651"/>
    </source>
</evidence>
<feature type="domain" description="Casparian strip membrane protein" evidence="9">
    <location>
        <begin position="49"/>
        <end position="201"/>
    </location>
</feature>
<keyword evidence="4 8" id="KW-1003">Cell membrane</keyword>
<keyword evidence="11" id="KW-1185">Reference proteome</keyword>
<evidence type="ECO:0000256" key="6">
    <source>
        <dbReference type="ARBA" id="ARBA00022989"/>
    </source>
</evidence>
<protein>
    <recommendedName>
        <fullName evidence="8">CASP-like protein</fullName>
    </recommendedName>
</protein>
<evidence type="ECO:0000259" key="9">
    <source>
        <dbReference type="Pfam" id="PF04535"/>
    </source>
</evidence>
<dbReference type="GO" id="GO:0005886">
    <property type="term" value="C:plasma membrane"/>
    <property type="evidence" value="ECO:0007669"/>
    <property type="project" value="UniProtKB-SubCell"/>
</dbReference>
<evidence type="ECO:0000256" key="7">
    <source>
        <dbReference type="ARBA" id="ARBA00023136"/>
    </source>
</evidence>
<dbReference type="PANTHER" id="PTHR36488">
    <property type="entry name" value="CASP-LIKE PROTEIN 1U1"/>
    <property type="match status" value="1"/>
</dbReference>
<dbReference type="InterPro" id="IPR006702">
    <property type="entry name" value="CASP_dom"/>
</dbReference>
<comment type="subcellular location">
    <subcellularLocation>
        <location evidence="1 8">Cell membrane</location>
        <topology evidence="1 8">Multi-pass membrane protein</topology>
    </subcellularLocation>
</comment>
<dbReference type="NCBIfam" id="TIGR01569">
    <property type="entry name" value="A_tha_TIGR01569"/>
    <property type="match status" value="1"/>
</dbReference>
<keyword evidence="6 8" id="KW-1133">Transmembrane helix</keyword>
<comment type="similarity">
    <text evidence="2 8">Belongs to the Casparian strip membrane proteins (CASP) family.</text>
</comment>
<comment type="caution">
    <text evidence="10">The sequence shown here is derived from an EMBL/GenBank/DDBJ whole genome shotgun (WGS) entry which is preliminary data.</text>
</comment>
<gene>
    <name evidence="10" type="ORF">SSX86_014982</name>
</gene>
<feature type="transmembrane region" description="Helical" evidence="8">
    <location>
        <begin position="50"/>
        <end position="73"/>
    </location>
</feature>
<name>A0AAP0GXR4_9ASTR</name>
<evidence type="ECO:0000313" key="10">
    <source>
        <dbReference type="EMBL" id="KAK9065581.1"/>
    </source>
</evidence>
<keyword evidence="5 8" id="KW-0812">Transmembrane</keyword>
<dbReference type="Proteomes" id="UP001408789">
    <property type="component" value="Unassembled WGS sequence"/>
</dbReference>
<accession>A0AAP0GXR4</accession>
<comment type="subunit">
    <text evidence="3 8">Homodimer and heterodimers.</text>
</comment>
<evidence type="ECO:0000256" key="3">
    <source>
        <dbReference type="ARBA" id="ARBA00011489"/>
    </source>
</evidence>
<evidence type="ECO:0000256" key="5">
    <source>
        <dbReference type="ARBA" id="ARBA00022692"/>
    </source>
</evidence>
<evidence type="ECO:0000313" key="11">
    <source>
        <dbReference type="Proteomes" id="UP001408789"/>
    </source>
</evidence>
<reference evidence="10 11" key="1">
    <citation type="submission" date="2024-04" db="EMBL/GenBank/DDBJ databases">
        <title>The reference genome of an endangered Asteraceae, Deinandra increscens subsp. villosa, native to the Central Coast of California.</title>
        <authorList>
            <person name="Guilliams M."/>
            <person name="Hasenstab-Lehman K."/>
            <person name="Meyer R."/>
            <person name="Mcevoy S."/>
        </authorList>
    </citation>
    <scope>NUCLEOTIDE SEQUENCE [LARGE SCALE GENOMIC DNA]</scope>
    <source>
        <tissue evidence="10">Leaf</tissue>
    </source>
</reference>
<dbReference type="EMBL" id="JBCNJP010000016">
    <property type="protein sequence ID" value="KAK9065581.1"/>
    <property type="molecule type" value="Genomic_DNA"/>
</dbReference>
<evidence type="ECO:0000256" key="4">
    <source>
        <dbReference type="ARBA" id="ARBA00022475"/>
    </source>
</evidence>
<sequence>MHTNHNPTLITQKPYFYLPLTMASTATTSPPQTTVDMEVPVKWSGGARNLVIIDVALRALLFVTSLAAIIVMVTSKESKMIPISPVMVIPLDANWNQSPAYIYYVAAYCVACLYSLITCVSLVLGLKKIGGRSILKLQSHFVILDVLLLGIISSAVGAGGAVAYIGLKGNHHSRWNKICNAFGSFCHHVGVSIFMSLISTVTLLLLVWLSLYTLKKKSMK</sequence>
<feature type="transmembrane region" description="Helical" evidence="8">
    <location>
        <begin position="193"/>
        <end position="214"/>
    </location>
</feature>
<dbReference type="InterPro" id="IPR044173">
    <property type="entry name" value="CASPL"/>
</dbReference>
<feature type="transmembrane region" description="Helical" evidence="8">
    <location>
        <begin position="101"/>
        <end position="126"/>
    </location>
</feature>
<dbReference type="PANTHER" id="PTHR36488:SF8">
    <property type="entry name" value="CASP-LIKE PROTEIN 1U1"/>
    <property type="match status" value="1"/>
</dbReference>
<evidence type="ECO:0000256" key="2">
    <source>
        <dbReference type="ARBA" id="ARBA00007651"/>
    </source>
</evidence>